<evidence type="ECO:0000313" key="6">
    <source>
        <dbReference type="EMBL" id="GGF36085.1"/>
    </source>
</evidence>
<dbReference type="PANTHER" id="PTHR21600:SF44">
    <property type="entry name" value="RIBOSOMAL LARGE SUBUNIT PSEUDOURIDINE SYNTHASE D"/>
    <property type="match status" value="1"/>
</dbReference>
<organism evidence="6 7">
    <name type="scientific">Echinicola rosea</name>
    <dbReference type="NCBI Taxonomy" id="1807691"/>
    <lineage>
        <taxon>Bacteria</taxon>
        <taxon>Pseudomonadati</taxon>
        <taxon>Bacteroidota</taxon>
        <taxon>Cytophagia</taxon>
        <taxon>Cytophagales</taxon>
        <taxon>Cyclobacteriaceae</taxon>
        <taxon>Echinicola</taxon>
    </lineage>
</organism>
<dbReference type="InterPro" id="IPR006224">
    <property type="entry name" value="PsdUridine_synth_RluA-like_CS"/>
</dbReference>
<gene>
    <name evidence="6" type="ORF">GCM10011339_25650</name>
</gene>
<dbReference type="InterPro" id="IPR006145">
    <property type="entry name" value="PsdUridine_synth_RsuA/RluA"/>
</dbReference>
<dbReference type="CDD" id="cd02869">
    <property type="entry name" value="PseudoU_synth_RluA_like"/>
    <property type="match status" value="1"/>
</dbReference>
<evidence type="ECO:0000256" key="1">
    <source>
        <dbReference type="ARBA" id="ARBA00010876"/>
    </source>
</evidence>
<evidence type="ECO:0000256" key="4">
    <source>
        <dbReference type="RuleBase" id="RU362028"/>
    </source>
</evidence>
<dbReference type="EMBL" id="BMIU01000011">
    <property type="protein sequence ID" value="GGF36085.1"/>
    <property type="molecule type" value="Genomic_DNA"/>
</dbReference>
<dbReference type="Proteomes" id="UP000647339">
    <property type="component" value="Unassembled WGS sequence"/>
</dbReference>
<dbReference type="Pfam" id="PF01479">
    <property type="entry name" value="S4"/>
    <property type="match status" value="1"/>
</dbReference>
<proteinExistence type="inferred from homology"/>
<dbReference type="PROSITE" id="PS01129">
    <property type="entry name" value="PSI_RLU"/>
    <property type="match status" value="1"/>
</dbReference>
<dbReference type="InterPro" id="IPR006225">
    <property type="entry name" value="PsdUridine_synth_RluC/D"/>
</dbReference>
<dbReference type="SUPFAM" id="SSF55174">
    <property type="entry name" value="Alpha-L RNA-binding motif"/>
    <property type="match status" value="1"/>
</dbReference>
<keyword evidence="2 4" id="KW-0413">Isomerase</keyword>
<keyword evidence="3" id="KW-0694">RNA-binding</keyword>
<keyword evidence="7" id="KW-1185">Reference proteome</keyword>
<name>A0ABQ1V3M7_9BACT</name>
<dbReference type="Pfam" id="PF00849">
    <property type="entry name" value="PseudoU_synth_2"/>
    <property type="match status" value="1"/>
</dbReference>
<comment type="similarity">
    <text evidence="1 4">Belongs to the pseudouridine synthase RluA family.</text>
</comment>
<sequence length="358" mass="40463">MNNEMDDELFEFEEEALGGGQEGASSGYEHLRIEVDKGQAAVRVDKFLTDKVANATRNKVQQAIDSGQVKVNDAKTKANYKIKPGDVITLVLEMEARETEVLPEKIELDIVYEDDHLLVVNKPAGMVVHPAYGNWTGTLVNGLVYHFNQLPEMPGNSGRPGLVHRIDKDTSGLLVIAKSERAMTQLAKQFFDHTIGRTYLALVWGEPKEDAGIIDAHVGRSARDRKVMDVFPDGDYGKNAITHWKVLKRLRYISLIQCNLETGRTHQIRAHMKYLGHPLFNDAVYGGDKIRKGTQFSKYKAFVNNCFKMLPRQALHAKSLGFVHPVSNKFMQFDSSLPEDMQNVLGRWENYVRFDVED</sequence>
<evidence type="ECO:0000256" key="3">
    <source>
        <dbReference type="PROSITE-ProRule" id="PRU00182"/>
    </source>
</evidence>
<dbReference type="EC" id="5.4.99.-" evidence="4"/>
<dbReference type="InterPro" id="IPR036986">
    <property type="entry name" value="S4_RNA-bd_sf"/>
</dbReference>
<comment type="function">
    <text evidence="4">Responsible for synthesis of pseudouridine from uracil.</text>
</comment>
<feature type="domain" description="RNA-binding S4" evidence="5">
    <location>
        <begin position="42"/>
        <end position="107"/>
    </location>
</feature>
<dbReference type="SMART" id="SM00363">
    <property type="entry name" value="S4"/>
    <property type="match status" value="1"/>
</dbReference>
<dbReference type="PROSITE" id="PS50889">
    <property type="entry name" value="S4"/>
    <property type="match status" value="1"/>
</dbReference>
<dbReference type="InterPro" id="IPR020103">
    <property type="entry name" value="PsdUridine_synth_cat_dom_sf"/>
</dbReference>
<comment type="caution">
    <text evidence="6">The sequence shown here is derived from an EMBL/GenBank/DDBJ whole genome shotgun (WGS) entry which is preliminary data.</text>
</comment>
<evidence type="ECO:0000313" key="7">
    <source>
        <dbReference type="Proteomes" id="UP000647339"/>
    </source>
</evidence>
<evidence type="ECO:0000259" key="5">
    <source>
        <dbReference type="SMART" id="SM00363"/>
    </source>
</evidence>
<dbReference type="InterPro" id="IPR002942">
    <property type="entry name" value="S4_RNA-bd"/>
</dbReference>
<dbReference type="RefSeq" id="WP_137401179.1">
    <property type="nucleotide sequence ID" value="NZ_BMIU01000011.1"/>
</dbReference>
<dbReference type="Gene3D" id="3.10.290.10">
    <property type="entry name" value="RNA-binding S4 domain"/>
    <property type="match status" value="1"/>
</dbReference>
<accession>A0ABQ1V3M7</accession>
<dbReference type="CDD" id="cd00165">
    <property type="entry name" value="S4"/>
    <property type="match status" value="1"/>
</dbReference>
<comment type="catalytic activity">
    <reaction evidence="4">
        <text>a uridine in RNA = a pseudouridine in RNA</text>
        <dbReference type="Rhea" id="RHEA:48348"/>
        <dbReference type="Rhea" id="RHEA-COMP:12068"/>
        <dbReference type="Rhea" id="RHEA-COMP:12069"/>
        <dbReference type="ChEBI" id="CHEBI:65314"/>
        <dbReference type="ChEBI" id="CHEBI:65315"/>
    </reaction>
</comment>
<dbReference type="PANTHER" id="PTHR21600">
    <property type="entry name" value="MITOCHONDRIAL RNA PSEUDOURIDINE SYNTHASE"/>
    <property type="match status" value="1"/>
</dbReference>
<protein>
    <recommendedName>
        <fullName evidence="4">Pseudouridine synthase</fullName>
        <ecNumber evidence="4">5.4.99.-</ecNumber>
    </recommendedName>
</protein>
<dbReference type="Gene3D" id="3.30.2350.10">
    <property type="entry name" value="Pseudouridine synthase"/>
    <property type="match status" value="1"/>
</dbReference>
<dbReference type="InterPro" id="IPR050188">
    <property type="entry name" value="RluA_PseudoU_synthase"/>
</dbReference>
<reference evidence="7" key="1">
    <citation type="journal article" date="2019" name="Int. J. Syst. Evol. Microbiol.">
        <title>The Global Catalogue of Microorganisms (GCM) 10K type strain sequencing project: providing services to taxonomists for standard genome sequencing and annotation.</title>
        <authorList>
            <consortium name="The Broad Institute Genomics Platform"/>
            <consortium name="The Broad Institute Genome Sequencing Center for Infectious Disease"/>
            <person name="Wu L."/>
            <person name="Ma J."/>
        </authorList>
    </citation>
    <scope>NUCLEOTIDE SEQUENCE [LARGE SCALE GENOMIC DNA]</scope>
    <source>
        <strain evidence="7">CGMCC 1.15407</strain>
    </source>
</reference>
<evidence type="ECO:0000256" key="2">
    <source>
        <dbReference type="ARBA" id="ARBA00023235"/>
    </source>
</evidence>
<dbReference type="NCBIfam" id="TIGR00005">
    <property type="entry name" value="rluA_subfam"/>
    <property type="match status" value="1"/>
</dbReference>
<dbReference type="SUPFAM" id="SSF55120">
    <property type="entry name" value="Pseudouridine synthase"/>
    <property type="match status" value="1"/>
</dbReference>